<dbReference type="Gene3D" id="3.90.1150.10">
    <property type="entry name" value="Aspartate Aminotransferase, domain 1"/>
    <property type="match status" value="1"/>
</dbReference>
<evidence type="ECO:0000256" key="4">
    <source>
        <dbReference type="ARBA" id="ARBA00023002"/>
    </source>
</evidence>
<organism evidence="7">
    <name type="scientific">Gracilinema caldarium</name>
    <dbReference type="NCBI Taxonomy" id="215591"/>
    <lineage>
        <taxon>Bacteria</taxon>
        <taxon>Pseudomonadati</taxon>
        <taxon>Spirochaetota</taxon>
        <taxon>Spirochaetia</taxon>
        <taxon>Spirochaetales</taxon>
        <taxon>Breznakiellaceae</taxon>
        <taxon>Gracilinema</taxon>
    </lineage>
</organism>
<dbReference type="InterPro" id="IPR015422">
    <property type="entry name" value="PyrdxlP-dep_Trfase_small"/>
</dbReference>
<gene>
    <name evidence="7" type="ORF">ENS59_09310</name>
</gene>
<dbReference type="PANTHER" id="PTHR11773:SF1">
    <property type="entry name" value="GLYCINE DEHYDROGENASE (DECARBOXYLATING), MITOCHONDRIAL"/>
    <property type="match status" value="1"/>
</dbReference>
<feature type="domain" description="Glycine dehydrogenase C-terminal" evidence="6">
    <location>
        <begin position="351"/>
        <end position="451"/>
    </location>
</feature>
<sequence>MGQQLVPLLQEESVPGRRAVQLPSPSVPETPLPEALLREAPKLPEVDELTVVRHFTRLSQMNFSIDGQFYPLGSCTMKYNPKMNEEAASYAGFRRAHPLAPESLSQGSLALLHGLQEALQEITGFKAVSLQPAAGAHGELTGVLIIRAWHVSRGDTKRKRILIPDSAHGTNPATCTMAGLIAETIPSDGTGAVDLEALRAACSGEQAETIAGLMITNPSTLGLFERNIKEIIAIVHRAGGLVYGDGANMNALVGIVKPADLGFDVMHLNLHKTFSTPHGGGGPGAGAVGVTGALAEFLPGPVAVKTTEGFSFRMPSQSIGRVKAFYGNFAVLVRAYAYIRRLGSDGLRRVAEYSVLNANYIRSLVAEKYPAVYGEGRWNMHEFVASPELGNGIHTLDIAKRLIDYGFHPPTIYFPLIVKEALMVEPTETESPETLEAFAKALLAIADEAQNNPDLVKSAPHNTPVGRLDETTAARKPILCYKG</sequence>
<dbReference type="SUPFAM" id="SSF53383">
    <property type="entry name" value="PLP-dependent transferases"/>
    <property type="match status" value="1"/>
</dbReference>
<name>A0A7C3E2G9_9SPIR</name>
<dbReference type="InterPro" id="IPR020581">
    <property type="entry name" value="GDC_P"/>
</dbReference>
<evidence type="ECO:0000313" key="7">
    <source>
        <dbReference type="EMBL" id="HFH29692.1"/>
    </source>
</evidence>
<dbReference type="GO" id="GO:0030170">
    <property type="term" value="F:pyridoxal phosphate binding"/>
    <property type="evidence" value="ECO:0007669"/>
    <property type="project" value="TreeGrafter"/>
</dbReference>
<evidence type="ECO:0000256" key="2">
    <source>
        <dbReference type="ARBA" id="ARBA00012134"/>
    </source>
</evidence>
<dbReference type="Pfam" id="PF21478">
    <property type="entry name" value="GcvP2_C"/>
    <property type="match status" value="1"/>
</dbReference>
<dbReference type="EMBL" id="DSVL01000284">
    <property type="protein sequence ID" value="HFH29692.1"/>
    <property type="molecule type" value="Genomic_DNA"/>
</dbReference>
<dbReference type="InterPro" id="IPR049316">
    <property type="entry name" value="GDC-P_C"/>
</dbReference>
<dbReference type="GO" id="GO:0004375">
    <property type="term" value="F:glycine dehydrogenase (decarboxylating) activity"/>
    <property type="evidence" value="ECO:0007669"/>
    <property type="project" value="UniProtKB-EC"/>
</dbReference>
<evidence type="ECO:0000259" key="6">
    <source>
        <dbReference type="Pfam" id="PF21478"/>
    </source>
</evidence>
<dbReference type="InterPro" id="IPR015424">
    <property type="entry name" value="PyrdxlP-dep_Trfase"/>
</dbReference>
<dbReference type="EC" id="1.4.4.2" evidence="2"/>
<dbReference type="FunFam" id="3.40.640.10:FF:000224">
    <property type="entry name" value="Probable glycine dehydrogenase (decarboxylating) subunit 2"/>
    <property type="match status" value="1"/>
</dbReference>
<keyword evidence="3" id="KW-0663">Pyridoxal phosphate</keyword>
<dbReference type="Gene3D" id="6.20.440.10">
    <property type="match status" value="1"/>
</dbReference>
<dbReference type="GO" id="GO:0019464">
    <property type="term" value="P:glycine decarboxylation via glycine cleavage system"/>
    <property type="evidence" value="ECO:0007669"/>
    <property type="project" value="TreeGrafter"/>
</dbReference>
<comment type="function">
    <text evidence="1">The glycine cleavage system catalyzes the degradation of glycine. The P protein binds the alpha-amino group of glycine through its pyridoxal phosphate cofactor; CO(2) is released and the remaining methylamine moiety is then transferred to the lipoamide cofactor of the H protein.</text>
</comment>
<dbReference type="PANTHER" id="PTHR11773">
    <property type="entry name" value="GLYCINE DEHYDROGENASE, DECARBOXYLATING"/>
    <property type="match status" value="1"/>
</dbReference>
<dbReference type="AlphaFoldDB" id="A0A7C3E2G9"/>
<dbReference type="GO" id="GO:0005960">
    <property type="term" value="C:glycine cleavage complex"/>
    <property type="evidence" value="ECO:0007669"/>
    <property type="project" value="TreeGrafter"/>
</dbReference>
<dbReference type="GO" id="GO:0016594">
    <property type="term" value="F:glycine binding"/>
    <property type="evidence" value="ECO:0007669"/>
    <property type="project" value="TreeGrafter"/>
</dbReference>
<dbReference type="InterPro" id="IPR015421">
    <property type="entry name" value="PyrdxlP-dep_Trfase_major"/>
</dbReference>
<dbReference type="GO" id="GO:0005829">
    <property type="term" value="C:cytosol"/>
    <property type="evidence" value="ECO:0007669"/>
    <property type="project" value="TreeGrafter"/>
</dbReference>
<evidence type="ECO:0000256" key="3">
    <source>
        <dbReference type="ARBA" id="ARBA00022898"/>
    </source>
</evidence>
<evidence type="ECO:0000256" key="1">
    <source>
        <dbReference type="ARBA" id="ARBA00003788"/>
    </source>
</evidence>
<dbReference type="FunFam" id="3.90.1150.10:FF:000014">
    <property type="entry name" value="Probable glycine dehydrogenase (decarboxylating) subunit 2"/>
    <property type="match status" value="1"/>
</dbReference>
<reference evidence="7" key="1">
    <citation type="journal article" date="2020" name="mSystems">
        <title>Genome- and Community-Level Interaction Insights into Carbon Utilization and Element Cycling Functions of Hydrothermarchaeota in Hydrothermal Sediment.</title>
        <authorList>
            <person name="Zhou Z."/>
            <person name="Liu Y."/>
            <person name="Xu W."/>
            <person name="Pan J."/>
            <person name="Luo Z.H."/>
            <person name="Li M."/>
        </authorList>
    </citation>
    <scope>NUCLEOTIDE SEQUENCE [LARGE SCALE GENOMIC DNA]</scope>
    <source>
        <strain evidence="7">SpSt-503</strain>
    </source>
</reference>
<proteinExistence type="predicted"/>
<protein>
    <recommendedName>
        <fullName evidence="2">glycine dehydrogenase (aminomethyl-transferring)</fullName>
        <ecNumber evidence="2">1.4.4.2</ecNumber>
    </recommendedName>
</protein>
<keyword evidence="4" id="KW-0560">Oxidoreductase</keyword>
<comment type="catalytic activity">
    <reaction evidence="5">
        <text>N(6)-[(R)-lipoyl]-L-lysyl-[glycine-cleavage complex H protein] + glycine + H(+) = N(6)-[(R)-S(8)-aminomethyldihydrolipoyl]-L-lysyl-[glycine-cleavage complex H protein] + CO2</text>
        <dbReference type="Rhea" id="RHEA:24304"/>
        <dbReference type="Rhea" id="RHEA-COMP:10494"/>
        <dbReference type="Rhea" id="RHEA-COMP:10495"/>
        <dbReference type="ChEBI" id="CHEBI:15378"/>
        <dbReference type="ChEBI" id="CHEBI:16526"/>
        <dbReference type="ChEBI" id="CHEBI:57305"/>
        <dbReference type="ChEBI" id="CHEBI:83099"/>
        <dbReference type="ChEBI" id="CHEBI:83143"/>
        <dbReference type="EC" id="1.4.4.2"/>
    </reaction>
</comment>
<accession>A0A7C3E2G9</accession>
<evidence type="ECO:0000256" key="5">
    <source>
        <dbReference type="ARBA" id="ARBA00049026"/>
    </source>
</evidence>
<comment type="caution">
    <text evidence="7">The sequence shown here is derived from an EMBL/GenBank/DDBJ whole genome shotgun (WGS) entry which is preliminary data.</text>
</comment>
<dbReference type="Gene3D" id="3.40.640.10">
    <property type="entry name" value="Type I PLP-dependent aspartate aminotransferase-like (Major domain)"/>
    <property type="match status" value="1"/>
</dbReference>
<dbReference type="NCBIfam" id="NF003346">
    <property type="entry name" value="PRK04366.1"/>
    <property type="match status" value="1"/>
</dbReference>